<evidence type="ECO:0000256" key="6">
    <source>
        <dbReference type="ARBA" id="ARBA00022833"/>
    </source>
</evidence>
<gene>
    <name evidence="12 16" type="primary">ileS</name>
    <name evidence="16" type="ORF">ACFQ1Z_07670</name>
</gene>
<dbReference type="NCBIfam" id="TIGR00392">
    <property type="entry name" value="ileS"/>
    <property type="match status" value="1"/>
</dbReference>
<keyword evidence="2 12" id="KW-0963">Cytoplasm</keyword>
<proteinExistence type="inferred from homology"/>
<comment type="similarity">
    <text evidence="1 12">Belongs to the class-I aminoacyl-tRNA synthetase family. IleS type 1 subfamily.</text>
</comment>
<dbReference type="Pfam" id="PF00133">
    <property type="entry name" value="tRNA-synt_1"/>
    <property type="match status" value="1"/>
</dbReference>
<sequence>MTEQNKDSKYTLNLPETSFPMRGDLAKREPAWLNSWQQRKVYERIRSKRQGAKKFILHDGPPYANGDIHIGHAVNKILKDIIIKAKTMSGFDAPYVPGWDCHGLPIELVVEKAHGKNIDPAKFRELCRAYAAEQVEKQKKDFIRLGVFGDWDHPYLTMAFDTEADIMRALGDIYKNGYLYQGSKPVHWCVDCGSALAEAEVEYEDVNSPAIDVGFRVVDNAALSQAFATTVSGDAYAVIWTTTPWTLPANQAVSVNAELDYDLIQTSKGLLILARELAEKTLARYSEEQTTVLGSCKGDALRGLQLQHPFDNRQVPVITGDHVTTEAGTGLVHTAAAHGNDDWLVMRANFPNEKPRVLIGGDGKFFSSELVELAEIRGLSRQEANKIILAKLQENAVLFGSARLNHSFPHCWRHKTPLMQLATHQWFIGMNSVGADGKALREQANTAVDATEFFPSWGRARLEAMIKNRPDWCVSRQRNWGVPMPFFVHKETGAPHPDTLNLLEIVCKQVEQQGVEAWFSLDGDNFLSQHAPADAAQYKKVTDTLDVWFDSGATHYAVIRSAQHPSLAAEAKQRAAAGKPVADLYLEGSDQHRGWFQSSLLTGCAIDGHAPYNALLTHGFVVDGAGHKMSKSKGNVVAPQKVMDTYGADILRLWVASTDYSGELTISDEILKRVADGYRRIRNTLRFLLSNLADFDAGKDLLPVEQWLEIDRYALHLTHELQAGILADYDKYEFHLAVQKFVGFCSEDLGGFYLDILKDRLYTSGETSHARRAAQSALYHITHALMRLVTPILSFTADEIWQTLGLDTQATVFEEEWYTLPAHGLSDSMLEDWANLRQFREEVANKKIEEKRGQGEVGSSLQAELDIHADDKLFDSLTRFGDDLKFALITSRANVYKQAGAGVTVDVKSSIYTKCERCWHYRADVGSDAAHPSICGRCVSNLFGSGEVRKYA</sequence>
<comment type="domain">
    <text evidence="12">IleRS has two distinct active sites: one for aminoacylation and one for editing. The misactivated valine is translocated from the active site to the editing site, which sterically excludes the correctly activated isoleucine. The single editing site contains two valyl binding pockets, one specific for each substrate (Val-AMP or Val-tRNA(Ile)).</text>
</comment>
<keyword evidence="5 12" id="KW-0547">Nucleotide-binding</keyword>
<dbReference type="PROSITE" id="PS00178">
    <property type="entry name" value="AA_TRNA_LIGASE_I"/>
    <property type="match status" value="1"/>
</dbReference>
<dbReference type="GO" id="GO:0004822">
    <property type="term" value="F:isoleucine-tRNA ligase activity"/>
    <property type="evidence" value="ECO:0007669"/>
    <property type="project" value="UniProtKB-EC"/>
</dbReference>
<dbReference type="Pfam" id="PF08264">
    <property type="entry name" value="Anticodon_1"/>
    <property type="match status" value="1"/>
</dbReference>
<evidence type="ECO:0000256" key="10">
    <source>
        <dbReference type="ARBA" id="ARBA00025217"/>
    </source>
</evidence>
<dbReference type="Gene3D" id="1.10.730.20">
    <property type="match status" value="1"/>
</dbReference>
<comment type="caution">
    <text evidence="16">The sequence shown here is derived from an EMBL/GenBank/DDBJ whole genome shotgun (WGS) entry which is preliminary data.</text>
</comment>
<dbReference type="HAMAP" id="MF_02002">
    <property type="entry name" value="Ile_tRNA_synth_type1"/>
    <property type="match status" value="1"/>
</dbReference>
<dbReference type="InterPro" id="IPR010663">
    <property type="entry name" value="Znf_FPG/IleRS"/>
</dbReference>
<feature type="binding site" evidence="12">
    <location>
        <position position="587"/>
    </location>
    <ligand>
        <name>L-isoleucyl-5'-AMP</name>
        <dbReference type="ChEBI" id="CHEBI:178002"/>
    </ligand>
</feature>
<dbReference type="InterPro" id="IPR001412">
    <property type="entry name" value="aa-tRNA-synth_I_CS"/>
</dbReference>
<keyword evidence="3 12" id="KW-0436">Ligase</keyword>
<evidence type="ECO:0000256" key="11">
    <source>
        <dbReference type="ARBA" id="ARBA00048359"/>
    </source>
</evidence>
<comment type="subcellular location">
    <subcellularLocation>
        <location evidence="12">Cytoplasm</location>
    </subcellularLocation>
</comment>
<feature type="binding site" evidence="12">
    <location>
        <position position="935"/>
    </location>
    <ligand>
        <name>Zn(2+)</name>
        <dbReference type="ChEBI" id="CHEBI:29105"/>
    </ligand>
</feature>
<evidence type="ECO:0000256" key="9">
    <source>
        <dbReference type="ARBA" id="ARBA00023146"/>
    </source>
</evidence>
<keyword evidence="17" id="KW-1185">Reference proteome</keyword>
<keyword evidence="4 12" id="KW-0479">Metal-binding</keyword>
<evidence type="ECO:0000256" key="4">
    <source>
        <dbReference type="ARBA" id="ARBA00022723"/>
    </source>
</evidence>
<evidence type="ECO:0000256" key="1">
    <source>
        <dbReference type="ARBA" id="ARBA00006887"/>
    </source>
</evidence>
<evidence type="ECO:0000256" key="3">
    <source>
        <dbReference type="ARBA" id="ARBA00022598"/>
    </source>
</evidence>
<accession>A0ABW3F587</accession>
<keyword evidence="7 12" id="KW-0067">ATP-binding</keyword>
<feature type="binding site" evidence="12">
    <location>
        <position position="631"/>
    </location>
    <ligand>
        <name>ATP</name>
        <dbReference type="ChEBI" id="CHEBI:30616"/>
    </ligand>
</feature>
<dbReference type="InterPro" id="IPR033708">
    <property type="entry name" value="Anticodon_Ile_BEm"/>
</dbReference>
<feature type="binding site" evidence="12">
    <location>
        <position position="918"/>
    </location>
    <ligand>
        <name>Zn(2+)</name>
        <dbReference type="ChEBI" id="CHEBI:29105"/>
    </ligand>
</feature>
<dbReference type="InterPro" id="IPR002301">
    <property type="entry name" value="Ile-tRNA-ligase"/>
</dbReference>
<evidence type="ECO:0000256" key="2">
    <source>
        <dbReference type="ARBA" id="ARBA00022490"/>
    </source>
</evidence>
<evidence type="ECO:0000256" key="7">
    <source>
        <dbReference type="ARBA" id="ARBA00022840"/>
    </source>
</evidence>
<dbReference type="EC" id="6.1.1.5" evidence="12"/>
<feature type="domain" description="Methionyl/Valyl/Leucyl/Isoleucyl-tRNA synthetase anticodon-binding" evidence="15">
    <location>
        <begin position="711"/>
        <end position="865"/>
    </location>
</feature>
<feature type="binding site" evidence="12">
    <location>
        <position position="915"/>
    </location>
    <ligand>
        <name>Zn(2+)</name>
        <dbReference type="ChEBI" id="CHEBI:29105"/>
    </ligand>
</feature>
<dbReference type="InterPro" id="IPR002300">
    <property type="entry name" value="aa-tRNA-synth_Ia"/>
</dbReference>
<dbReference type="SUPFAM" id="SSF47323">
    <property type="entry name" value="Anticodon-binding domain of a subclass of class I aminoacyl-tRNA synthetases"/>
    <property type="match status" value="1"/>
</dbReference>
<dbReference type="Gene3D" id="3.90.740.10">
    <property type="entry name" value="Valyl/Leucyl/Isoleucyl-tRNA synthetase, editing domain"/>
    <property type="match status" value="1"/>
</dbReference>
<comment type="catalytic activity">
    <reaction evidence="11 12">
        <text>tRNA(Ile) + L-isoleucine + ATP = L-isoleucyl-tRNA(Ile) + AMP + diphosphate</text>
        <dbReference type="Rhea" id="RHEA:11060"/>
        <dbReference type="Rhea" id="RHEA-COMP:9666"/>
        <dbReference type="Rhea" id="RHEA-COMP:9695"/>
        <dbReference type="ChEBI" id="CHEBI:30616"/>
        <dbReference type="ChEBI" id="CHEBI:33019"/>
        <dbReference type="ChEBI" id="CHEBI:58045"/>
        <dbReference type="ChEBI" id="CHEBI:78442"/>
        <dbReference type="ChEBI" id="CHEBI:78528"/>
        <dbReference type="ChEBI" id="CHEBI:456215"/>
        <dbReference type="EC" id="6.1.1.5"/>
    </reaction>
</comment>
<comment type="function">
    <text evidence="10 12">Catalyzes the attachment of isoleucine to tRNA(Ile). As IleRS can inadvertently accommodate and process structurally similar amino acids such as valine, to avoid such errors it has two additional distinct tRNA(Ile)-dependent editing activities. One activity is designated as 'pretransfer' editing and involves the hydrolysis of activated Val-AMP. The other activity is designated 'posttransfer' editing and involves deacylation of mischarged Val-tRNA(Ile).</text>
</comment>
<dbReference type="InterPro" id="IPR009008">
    <property type="entry name" value="Val/Leu/Ile-tRNA-synth_edit"/>
</dbReference>
<dbReference type="CDD" id="cd07960">
    <property type="entry name" value="Anticodon_Ia_Ile_BEm"/>
    <property type="match status" value="1"/>
</dbReference>
<protein>
    <recommendedName>
        <fullName evidence="12">Isoleucine--tRNA ligase</fullName>
        <ecNumber evidence="12">6.1.1.5</ecNumber>
    </recommendedName>
    <alternativeName>
        <fullName evidence="12">Isoleucyl-tRNA synthetase</fullName>
        <shortName evidence="12">IleRS</shortName>
    </alternativeName>
</protein>
<feature type="binding site" evidence="12">
    <location>
        <position position="938"/>
    </location>
    <ligand>
        <name>Zn(2+)</name>
        <dbReference type="ChEBI" id="CHEBI:29105"/>
    </ligand>
</feature>
<reference evidence="17" key="1">
    <citation type="journal article" date="2019" name="Int. J. Syst. Evol. Microbiol.">
        <title>The Global Catalogue of Microorganisms (GCM) 10K type strain sequencing project: providing services to taxonomists for standard genome sequencing and annotation.</title>
        <authorList>
            <consortium name="The Broad Institute Genomics Platform"/>
            <consortium name="The Broad Institute Genome Sequencing Center for Infectious Disease"/>
            <person name="Wu L."/>
            <person name="Ma J."/>
        </authorList>
    </citation>
    <scope>NUCLEOTIDE SEQUENCE [LARGE SCALE GENOMIC DNA]</scope>
    <source>
        <strain evidence="17">CCUG 58412</strain>
    </source>
</reference>
<dbReference type="InterPro" id="IPR023585">
    <property type="entry name" value="Ile-tRNA-ligase_type1"/>
</dbReference>
<dbReference type="SUPFAM" id="SSF50677">
    <property type="entry name" value="ValRS/IleRS/LeuRS editing domain"/>
    <property type="match status" value="1"/>
</dbReference>
<comment type="cofactor">
    <cofactor evidence="12">
        <name>Zn(2+)</name>
        <dbReference type="ChEBI" id="CHEBI:29105"/>
    </cofactor>
    <text evidence="12">Binds 1 zinc ion per subunit.</text>
</comment>
<organism evidence="16 17">
    <name type="scientific">Methylophilus luteus</name>
    <dbReference type="NCBI Taxonomy" id="640108"/>
    <lineage>
        <taxon>Bacteria</taxon>
        <taxon>Pseudomonadati</taxon>
        <taxon>Pseudomonadota</taxon>
        <taxon>Betaproteobacteria</taxon>
        <taxon>Nitrosomonadales</taxon>
        <taxon>Methylophilaceae</taxon>
        <taxon>Methylophilus</taxon>
    </lineage>
</organism>
<evidence type="ECO:0000313" key="16">
    <source>
        <dbReference type="EMBL" id="MFD0913420.1"/>
    </source>
</evidence>
<dbReference type="PANTHER" id="PTHR42765:SF1">
    <property type="entry name" value="ISOLEUCINE--TRNA LIGASE, MITOCHONDRIAL"/>
    <property type="match status" value="1"/>
</dbReference>
<dbReference type="InterPro" id="IPR014729">
    <property type="entry name" value="Rossmann-like_a/b/a_fold"/>
</dbReference>
<keyword evidence="6 12" id="KW-0862">Zinc</keyword>
<dbReference type="Gene3D" id="3.40.50.620">
    <property type="entry name" value="HUPs"/>
    <property type="match status" value="2"/>
</dbReference>
<feature type="domain" description="Aminoacyl-tRNA synthetase class Ia" evidence="13">
    <location>
        <begin position="32"/>
        <end position="666"/>
    </location>
</feature>
<keyword evidence="8 12" id="KW-0648">Protein biosynthesis</keyword>
<dbReference type="PRINTS" id="PR00984">
    <property type="entry name" value="TRNASYNTHILE"/>
</dbReference>
<dbReference type="RefSeq" id="WP_379056775.1">
    <property type="nucleotide sequence ID" value="NZ_JBHTKB010000001.1"/>
</dbReference>
<dbReference type="Proteomes" id="UP001597128">
    <property type="component" value="Unassembled WGS sequence"/>
</dbReference>
<evidence type="ECO:0000313" key="17">
    <source>
        <dbReference type="Proteomes" id="UP001597128"/>
    </source>
</evidence>
<evidence type="ECO:0000256" key="8">
    <source>
        <dbReference type="ARBA" id="ARBA00022917"/>
    </source>
</evidence>
<evidence type="ECO:0000259" key="13">
    <source>
        <dbReference type="Pfam" id="PF00133"/>
    </source>
</evidence>
<dbReference type="Pfam" id="PF06827">
    <property type="entry name" value="zf-FPG_IleRS"/>
    <property type="match status" value="1"/>
</dbReference>
<dbReference type="InterPro" id="IPR050081">
    <property type="entry name" value="Ile-tRNA_ligase"/>
</dbReference>
<comment type="subunit">
    <text evidence="12">Monomer.</text>
</comment>
<dbReference type="SUPFAM" id="SSF52374">
    <property type="entry name" value="Nucleotidylyl transferase"/>
    <property type="match status" value="1"/>
</dbReference>
<name>A0ABW3F587_9PROT</name>
<feature type="short sequence motif" description="'KMSKS' region" evidence="12">
    <location>
        <begin position="628"/>
        <end position="632"/>
    </location>
</feature>
<feature type="domain" description="Zinc finger FPG/IleRS-type" evidence="14">
    <location>
        <begin position="914"/>
        <end position="941"/>
    </location>
</feature>
<dbReference type="InterPro" id="IPR013155">
    <property type="entry name" value="M/V/L/I-tRNA-synth_anticd-bd"/>
</dbReference>
<evidence type="ECO:0000256" key="12">
    <source>
        <dbReference type="HAMAP-Rule" id="MF_02002"/>
    </source>
</evidence>
<keyword evidence="9 12" id="KW-0030">Aminoacyl-tRNA synthetase</keyword>
<feature type="short sequence motif" description="'HIGH' region" evidence="12">
    <location>
        <begin position="62"/>
        <end position="72"/>
    </location>
</feature>
<evidence type="ECO:0000259" key="15">
    <source>
        <dbReference type="Pfam" id="PF08264"/>
    </source>
</evidence>
<dbReference type="EMBL" id="JBHTKB010000001">
    <property type="protein sequence ID" value="MFD0913420.1"/>
    <property type="molecule type" value="Genomic_DNA"/>
</dbReference>
<evidence type="ECO:0000256" key="5">
    <source>
        <dbReference type="ARBA" id="ARBA00022741"/>
    </source>
</evidence>
<evidence type="ECO:0000259" key="14">
    <source>
        <dbReference type="Pfam" id="PF06827"/>
    </source>
</evidence>
<dbReference type="PANTHER" id="PTHR42765">
    <property type="entry name" value="SOLEUCYL-TRNA SYNTHETASE"/>
    <property type="match status" value="1"/>
</dbReference>
<dbReference type="InterPro" id="IPR009080">
    <property type="entry name" value="tRNAsynth_Ia_anticodon-bd"/>
</dbReference>